<evidence type="ECO:0000259" key="1">
    <source>
        <dbReference type="Pfam" id="PF01936"/>
    </source>
</evidence>
<dbReference type="Gene3D" id="3.40.50.1010">
    <property type="entry name" value="5'-nuclease"/>
    <property type="match status" value="1"/>
</dbReference>
<comment type="caution">
    <text evidence="2">The sequence shown here is derived from an EMBL/GenBank/DDBJ whole genome shotgun (WGS) entry which is preliminary data.</text>
</comment>
<dbReference type="RefSeq" id="WP_010851351.1">
    <property type="nucleotide sequence ID" value="NZ_HF570956.1"/>
</dbReference>
<dbReference type="Proteomes" id="UP000013167">
    <property type="component" value="Unassembled WGS sequence"/>
</dbReference>
<organism evidence="2 3">
    <name type="scientific">Phycicoccus elongatus Lp2</name>
    <dbReference type="NCBI Taxonomy" id="1193181"/>
    <lineage>
        <taxon>Bacteria</taxon>
        <taxon>Bacillati</taxon>
        <taxon>Actinomycetota</taxon>
        <taxon>Actinomycetes</taxon>
        <taxon>Micrococcales</taxon>
        <taxon>Intrasporangiaceae</taxon>
        <taxon>Phycicoccus</taxon>
    </lineage>
</organism>
<accession>N0E5V1</accession>
<evidence type="ECO:0000313" key="3">
    <source>
        <dbReference type="Proteomes" id="UP000013167"/>
    </source>
</evidence>
<dbReference type="OrthoDB" id="4772393at2"/>
<sequence>MSERTAGTTYVLVDGENIDATLGTSILGRRPHPDERPRWDRLLSFARAQWQQDVKALFFLNASGGMPMAFVQALKAMDYEPIPLSGDASTKVVDVAIQRTLQALAHRPGDVLLVSHDGDFLADIEALLDTDRRVGVVAFTEFRNAGFTALESRGVQTFDLEYAVGAFNTRLPRLRVIPIEEFDPAAYL</sequence>
<dbReference type="eggNOG" id="COG1432">
    <property type="taxonomic scope" value="Bacteria"/>
</dbReference>
<dbReference type="GO" id="GO:0004540">
    <property type="term" value="F:RNA nuclease activity"/>
    <property type="evidence" value="ECO:0007669"/>
    <property type="project" value="InterPro"/>
</dbReference>
<dbReference type="AlphaFoldDB" id="N0E5V1"/>
<reference evidence="2 3" key="1">
    <citation type="journal article" date="2013" name="ISME J.">
        <title>A metabolic model for members of the genus Tetrasphaera involved in enhanced biological phosphorus removal.</title>
        <authorList>
            <person name="Kristiansen R."/>
            <person name="Nguyen H.T.T."/>
            <person name="Saunders A.M."/>
            <person name="Nielsen J.L."/>
            <person name="Wimmer R."/>
            <person name="Le V.Q."/>
            <person name="McIlroy S.J."/>
            <person name="Petrovski S."/>
            <person name="Seviour R.J."/>
            <person name="Calteau A."/>
            <person name="Nielsen K.L."/>
            <person name="Nielsen P.H."/>
        </authorList>
    </citation>
    <scope>NUCLEOTIDE SEQUENCE [LARGE SCALE GENOMIC DNA]</scope>
    <source>
        <strain evidence="2 3">Lp2</strain>
    </source>
</reference>
<gene>
    <name evidence="2" type="ORF">BN10_980020</name>
</gene>
<dbReference type="HOGENOM" id="CLU_104057_0_0_11"/>
<dbReference type="Pfam" id="PF01936">
    <property type="entry name" value="NYN"/>
    <property type="match status" value="1"/>
</dbReference>
<keyword evidence="3" id="KW-1185">Reference proteome</keyword>
<name>N0E5V1_9MICO</name>
<dbReference type="EMBL" id="CAIZ01000172">
    <property type="protein sequence ID" value="CCH71525.1"/>
    <property type="molecule type" value="Genomic_DNA"/>
</dbReference>
<proteinExistence type="predicted"/>
<dbReference type="STRING" id="1193181.BN10_980020"/>
<dbReference type="InterPro" id="IPR021139">
    <property type="entry name" value="NYN"/>
</dbReference>
<protein>
    <recommendedName>
        <fullName evidence="1">NYN domain-containing protein</fullName>
    </recommendedName>
</protein>
<evidence type="ECO:0000313" key="2">
    <source>
        <dbReference type="EMBL" id="CCH71525.1"/>
    </source>
</evidence>
<feature type="domain" description="NYN" evidence="1">
    <location>
        <begin position="9"/>
        <end position="141"/>
    </location>
</feature>